<sequence>MRNFFAFVNCVFWTFSAYLSAGPPKHLSYENLPMGEVVRPLVLRTYIPNLHLGSEVLKNHGEGRKTPRYSPATGLLSPIYDKPALGLPAAIAVNSGPSFSYVWDTTECRLLYVWRGGFLDMEPYWGTPEEGLRKKNDYVPRLVGELFYKANGEHPLRVAGRALESVQYAGFRRTPANRVVFDFVANGERVEEEILPGAEPMSFEVRYRSSAQLDYEIAPELGKIVSYEEGIMKVSFTANTRQMFEGYTPEKVEIVAANAEDGERLYQNMGCFACHSRDGSKAHGPSFLGLADSERVFADHSKSLADTAYLKQSIQDPNAKVVEGFAQGLMPAYSLKDKEVESLVLFIQSLK</sequence>
<feature type="domain" description="Cytochrome c" evidence="5">
    <location>
        <begin position="257"/>
        <end position="351"/>
    </location>
</feature>
<evidence type="ECO:0000259" key="5">
    <source>
        <dbReference type="PROSITE" id="PS51007"/>
    </source>
</evidence>
<evidence type="ECO:0000256" key="3">
    <source>
        <dbReference type="ARBA" id="ARBA00023004"/>
    </source>
</evidence>
<dbReference type="InterPro" id="IPR009056">
    <property type="entry name" value="Cyt_c-like_dom"/>
</dbReference>
<protein>
    <recommendedName>
        <fullName evidence="5">Cytochrome c domain-containing protein</fullName>
    </recommendedName>
</protein>
<keyword evidence="3 4" id="KW-0408">Iron</keyword>
<dbReference type="Pfam" id="PF00034">
    <property type="entry name" value="Cytochrom_C"/>
    <property type="match status" value="1"/>
</dbReference>
<keyword evidence="7" id="KW-1185">Reference proteome</keyword>
<keyword evidence="2 4" id="KW-0479">Metal-binding</keyword>
<comment type="caution">
    <text evidence="6">The sequence shown here is derived from an EMBL/GenBank/DDBJ whole genome shotgun (WGS) entry which is preliminary data.</text>
</comment>
<reference evidence="6" key="2">
    <citation type="submission" date="2020-09" db="EMBL/GenBank/DDBJ databases">
        <authorList>
            <person name="Sun Q."/>
            <person name="Kim S."/>
        </authorList>
    </citation>
    <scope>NUCLEOTIDE SEQUENCE</scope>
    <source>
        <strain evidence="6">KCTC 12988</strain>
    </source>
</reference>
<dbReference type="GO" id="GO:0009055">
    <property type="term" value="F:electron transfer activity"/>
    <property type="evidence" value="ECO:0007669"/>
    <property type="project" value="InterPro"/>
</dbReference>
<dbReference type="AlphaFoldDB" id="A0A918TXQ8"/>
<proteinExistence type="predicted"/>
<name>A0A918TXQ8_9BACT</name>
<evidence type="ECO:0000256" key="1">
    <source>
        <dbReference type="ARBA" id="ARBA00022617"/>
    </source>
</evidence>
<dbReference type="EMBL" id="BMXI01000022">
    <property type="protein sequence ID" value="GHC66871.1"/>
    <property type="molecule type" value="Genomic_DNA"/>
</dbReference>
<dbReference type="PROSITE" id="PS51007">
    <property type="entry name" value="CYTC"/>
    <property type="match status" value="1"/>
</dbReference>
<dbReference type="Proteomes" id="UP000644507">
    <property type="component" value="Unassembled WGS sequence"/>
</dbReference>
<dbReference type="SUPFAM" id="SSF46626">
    <property type="entry name" value="Cytochrome c"/>
    <property type="match status" value="1"/>
</dbReference>
<dbReference type="InterPro" id="IPR036909">
    <property type="entry name" value="Cyt_c-like_dom_sf"/>
</dbReference>
<organism evidence="6 7">
    <name type="scientific">Roseibacillus persicicus</name>
    <dbReference type="NCBI Taxonomy" id="454148"/>
    <lineage>
        <taxon>Bacteria</taxon>
        <taxon>Pseudomonadati</taxon>
        <taxon>Verrucomicrobiota</taxon>
        <taxon>Verrucomicrobiia</taxon>
        <taxon>Verrucomicrobiales</taxon>
        <taxon>Verrucomicrobiaceae</taxon>
        <taxon>Roseibacillus</taxon>
    </lineage>
</organism>
<evidence type="ECO:0000256" key="4">
    <source>
        <dbReference type="PROSITE-ProRule" id="PRU00433"/>
    </source>
</evidence>
<evidence type="ECO:0000256" key="2">
    <source>
        <dbReference type="ARBA" id="ARBA00022723"/>
    </source>
</evidence>
<dbReference type="GO" id="GO:0020037">
    <property type="term" value="F:heme binding"/>
    <property type="evidence" value="ECO:0007669"/>
    <property type="project" value="InterPro"/>
</dbReference>
<reference evidence="6" key="1">
    <citation type="journal article" date="2014" name="Int. J. Syst. Evol. Microbiol.">
        <title>Complete genome sequence of Corynebacterium casei LMG S-19264T (=DSM 44701T), isolated from a smear-ripened cheese.</title>
        <authorList>
            <consortium name="US DOE Joint Genome Institute (JGI-PGF)"/>
            <person name="Walter F."/>
            <person name="Albersmeier A."/>
            <person name="Kalinowski J."/>
            <person name="Ruckert C."/>
        </authorList>
    </citation>
    <scope>NUCLEOTIDE SEQUENCE</scope>
    <source>
        <strain evidence="6">KCTC 12988</strain>
    </source>
</reference>
<evidence type="ECO:0000313" key="7">
    <source>
        <dbReference type="Proteomes" id="UP000644507"/>
    </source>
</evidence>
<dbReference type="GO" id="GO:0046872">
    <property type="term" value="F:metal ion binding"/>
    <property type="evidence" value="ECO:0007669"/>
    <property type="project" value="UniProtKB-KW"/>
</dbReference>
<accession>A0A918TXQ8</accession>
<evidence type="ECO:0000313" key="6">
    <source>
        <dbReference type="EMBL" id="GHC66871.1"/>
    </source>
</evidence>
<gene>
    <name evidence="6" type="ORF">GCM10007100_38520</name>
</gene>
<dbReference type="Gene3D" id="1.10.760.10">
    <property type="entry name" value="Cytochrome c-like domain"/>
    <property type="match status" value="1"/>
</dbReference>
<keyword evidence="1 4" id="KW-0349">Heme</keyword>